<evidence type="ECO:0000259" key="3">
    <source>
        <dbReference type="Pfam" id="PF19314"/>
    </source>
</evidence>
<evidence type="ECO:0000256" key="2">
    <source>
        <dbReference type="SAM" id="MobiDB-lite"/>
    </source>
</evidence>
<dbReference type="EMBL" id="CASHTH010002151">
    <property type="protein sequence ID" value="CAI8025425.1"/>
    <property type="molecule type" value="Genomic_DNA"/>
</dbReference>
<dbReference type="Pfam" id="PF19314">
    <property type="entry name" value="DUF5917"/>
    <property type="match status" value="1"/>
</dbReference>
<accession>A0AA35S8G7</accession>
<feature type="region of interest" description="Disordered" evidence="2">
    <location>
        <begin position="255"/>
        <end position="304"/>
    </location>
</feature>
<evidence type="ECO:0000313" key="5">
    <source>
        <dbReference type="Proteomes" id="UP001174909"/>
    </source>
</evidence>
<dbReference type="Proteomes" id="UP001174909">
    <property type="component" value="Unassembled WGS sequence"/>
</dbReference>
<evidence type="ECO:0000313" key="4">
    <source>
        <dbReference type="EMBL" id="CAI8025425.1"/>
    </source>
</evidence>
<dbReference type="InterPro" id="IPR045669">
    <property type="entry name" value="FHIP_C"/>
</dbReference>
<dbReference type="AlphaFoldDB" id="A0AA35S8G7"/>
<feature type="compositionally biased region" description="Polar residues" evidence="2">
    <location>
        <begin position="255"/>
        <end position="277"/>
    </location>
</feature>
<comment type="caution">
    <text evidence="4">The sequence shown here is derived from an EMBL/GenBank/DDBJ whole genome shotgun (WGS) entry which is preliminary data.</text>
</comment>
<proteinExistence type="inferred from homology"/>
<evidence type="ECO:0000256" key="1">
    <source>
        <dbReference type="ARBA" id="ARBA00024336"/>
    </source>
</evidence>
<sequence length="535" mass="58785">MFSRFTALVAEVVGFGPQQIRPEDFTTHWRAITDSIATSVVLNARTEIATDAGGSVSETDIPHHLGAMAELLCEEDSQKDSRDHGTMGLCLEFMLRHRILDTLYIPCKNDKLIQLCVSTPRALLALMEIQFLRTIFLKSTTTPALPISSSSTSPSRVPSLPSLSSVSSSPQTMLPIFHPPVLLRSPQRQCSSGGGSARLVNHKTAWWQCVSSYSALINSLLECPLAPVFLRELVFDGSPATTSMTNWRHHLSSSVITNLPNNPNSPHSRLSQGSQTPRLPHSHAFAATTPTAPDSTTTGSSLARQRNNWSTGSIATIPGTCGSPVCRGGDRETVVEDYLIEAHKQILAQSWDQDGGGGGDDRYWRGVVFTRGSNITGCARESLPPPPHTIADRETESWGRTGRGEGPLVPALLSKLERLLDQSYEVNLMLTSVLSQLAAFSHPRIDRLFFPDSSPHNSVFSVLKKVNSELVVHAERSPGFQFNLREVRKRMVGQETSDLLRSYAHNDLLEGAVVLEEFVRYYKIKQLHRPVAMAC</sequence>
<feature type="compositionally biased region" description="Low complexity" evidence="2">
    <location>
        <begin position="282"/>
        <end position="301"/>
    </location>
</feature>
<name>A0AA35S8G7_GEOBA</name>
<keyword evidence="5" id="KW-1185">Reference proteome</keyword>
<gene>
    <name evidence="4" type="ORF">GBAR_LOCUS14695</name>
</gene>
<reference evidence="4" key="1">
    <citation type="submission" date="2023-03" db="EMBL/GenBank/DDBJ databases">
        <authorList>
            <person name="Steffen K."/>
            <person name="Cardenas P."/>
        </authorList>
    </citation>
    <scope>NUCLEOTIDE SEQUENCE</scope>
</reference>
<dbReference type="PANTHER" id="PTHR21705">
    <property type="entry name" value="RAI16 PROTEIN-RELATED"/>
    <property type="match status" value="1"/>
</dbReference>
<comment type="similarity">
    <text evidence="1">Belongs to the FHIP family.</text>
</comment>
<feature type="domain" description="FHF complex subunit HOOK-interacting protein C-terminal" evidence="3">
    <location>
        <begin position="405"/>
        <end position="493"/>
    </location>
</feature>
<organism evidence="4 5">
    <name type="scientific">Geodia barretti</name>
    <name type="common">Barrett's horny sponge</name>
    <dbReference type="NCBI Taxonomy" id="519541"/>
    <lineage>
        <taxon>Eukaryota</taxon>
        <taxon>Metazoa</taxon>
        <taxon>Porifera</taxon>
        <taxon>Demospongiae</taxon>
        <taxon>Heteroscleromorpha</taxon>
        <taxon>Tetractinellida</taxon>
        <taxon>Astrophorina</taxon>
        <taxon>Geodiidae</taxon>
        <taxon>Geodia</taxon>
    </lineage>
</organism>
<protein>
    <submittedName>
        <fullName evidence="4">Protein FAM160B2</fullName>
    </submittedName>
</protein>
<dbReference type="InterPro" id="IPR019384">
    <property type="entry name" value="FHIP"/>
</dbReference>
<feature type="region of interest" description="Disordered" evidence="2">
    <location>
        <begin position="378"/>
        <end position="403"/>
    </location>
</feature>
<feature type="region of interest" description="Disordered" evidence="2">
    <location>
        <begin position="143"/>
        <end position="166"/>
    </location>
</feature>
<dbReference type="PANTHER" id="PTHR21705:SF11">
    <property type="entry name" value="FHIP FAMILY PROTEIN CG3558"/>
    <property type="match status" value="1"/>
</dbReference>